<proteinExistence type="predicted"/>
<evidence type="ECO:0000313" key="2">
    <source>
        <dbReference type="Proteomes" id="UP000030748"/>
    </source>
</evidence>
<dbReference type="EMBL" id="KI631751">
    <property type="protein sequence ID" value="EYU26098.1"/>
    <property type="molecule type" value="Genomic_DNA"/>
</dbReference>
<organism evidence="1 2">
    <name type="scientific">Erythranthe guttata</name>
    <name type="common">Yellow monkey flower</name>
    <name type="synonym">Mimulus guttatus</name>
    <dbReference type="NCBI Taxonomy" id="4155"/>
    <lineage>
        <taxon>Eukaryota</taxon>
        <taxon>Viridiplantae</taxon>
        <taxon>Streptophyta</taxon>
        <taxon>Embryophyta</taxon>
        <taxon>Tracheophyta</taxon>
        <taxon>Spermatophyta</taxon>
        <taxon>Magnoliopsida</taxon>
        <taxon>eudicotyledons</taxon>
        <taxon>Gunneridae</taxon>
        <taxon>Pentapetalae</taxon>
        <taxon>asterids</taxon>
        <taxon>lamiids</taxon>
        <taxon>Lamiales</taxon>
        <taxon>Phrymaceae</taxon>
        <taxon>Erythranthe</taxon>
    </lineage>
</organism>
<gene>
    <name evidence="1" type="ORF">MIMGU_mgv11b021871mg</name>
</gene>
<dbReference type="AlphaFoldDB" id="A0A022QFT4"/>
<keyword evidence="2" id="KW-1185">Reference proteome</keyword>
<name>A0A022QFT4_ERYGU</name>
<evidence type="ECO:0000313" key="1">
    <source>
        <dbReference type="EMBL" id="EYU26098.1"/>
    </source>
</evidence>
<evidence type="ECO:0008006" key="3">
    <source>
        <dbReference type="Google" id="ProtNLM"/>
    </source>
</evidence>
<dbReference type="PANTHER" id="PTHR36617">
    <property type="entry name" value="PROTEIN, PUTATIVE-RELATED"/>
    <property type="match status" value="1"/>
</dbReference>
<protein>
    <recommendedName>
        <fullName evidence="3">Reverse transcriptase zinc-binding domain-containing protein</fullName>
    </recommendedName>
</protein>
<reference evidence="1 2" key="1">
    <citation type="journal article" date="2013" name="Proc. Natl. Acad. Sci. U.S.A.">
        <title>Fine-scale variation in meiotic recombination in Mimulus inferred from population shotgun sequencing.</title>
        <authorList>
            <person name="Hellsten U."/>
            <person name="Wright K.M."/>
            <person name="Jenkins J."/>
            <person name="Shu S."/>
            <person name="Yuan Y."/>
            <person name="Wessler S.R."/>
            <person name="Schmutz J."/>
            <person name="Willis J.H."/>
            <person name="Rokhsar D.S."/>
        </authorList>
    </citation>
    <scope>NUCLEOTIDE SEQUENCE [LARGE SCALE GENOMIC DNA]</scope>
    <source>
        <strain evidence="2">cv. DUN x IM62</strain>
    </source>
</reference>
<dbReference type="Proteomes" id="UP000030748">
    <property type="component" value="Unassembled WGS sequence"/>
</dbReference>
<sequence>MVGSNLRKNSTWQPVVNKVKRRLANWNVKGLYLGGGNHTKFWKDPWFGRENLKTKFERLYDVVLDKERSIANKIVWERGEWRWSWVGQVNDSELFEKS</sequence>
<dbReference type="PANTHER" id="PTHR36617:SF5">
    <property type="entry name" value="OS05G0421675 PROTEIN"/>
    <property type="match status" value="1"/>
</dbReference>
<accession>A0A022QFT4</accession>